<accession>A0ABP5U3B1</accession>
<protein>
    <recommendedName>
        <fullName evidence="4">Asp23/Gls24 family envelope stress response protein</fullName>
    </recommendedName>
</protein>
<evidence type="ECO:0000313" key="2">
    <source>
        <dbReference type="EMBL" id="GAA2368327.1"/>
    </source>
</evidence>
<feature type="region of interest" description="Disordered" evidence="1">
    <location>
        <begin position="91"/>
        <end position="113"/>
    </location>
</feature>
<evidence type="ECO:0000256" key="1">
    <source>
        <dbReference type="SAM" id="MobiDB-lite"/>
    </source>
</evidence>
<sequence length="113" mass="11636">MAPPSADDALVKDIAAAVLAVPGVVELDGGMFGEVATYLPGERVSGIRLSDEEGSVHIVVDLRHDLREVAAQVADTASEISGRRFSVTIEDVTTGEPAAAGTATTESEGELDD</sequence>
<evidence type="ECO:0000313" key="3">
    <source>
        <dbReference type="Proteomes" id="UP001501170"/>
    </source>
</evidence>
<comment type="caution">
    <text evidence="2">The sequence shown here is derived from an EMBL/GenBank/DDBJ whole genome shotgun (WGS) entry which is preliminary data.</text>
</comment>
<organism evidence="2 3">
    <name type="scientific">Gordonia cholesterolivorans</name>
    <dbReference type="NCBI Taxonomy" id="559625"/>
    <lineage>
        <taxon>Bacteria</taxon>
        <taxon>Bacillati</taxon>
        <taxon>Actinomycetota</taxon>
        <taxon>Actinomycetes</taxon>
        <taxon>Mycobacteriales</taxon>
        <taxon>Gordoniaceae</taxon>
        <taxon>Gordonia</taxon>
    </lineage>
</organism>
<dbReference type="RefSeq" id="WP_006896934.1">
    <property type="nucleotide sequence ID" value="NZ_BAAARB010000002.1"/>
</dbReference>
<evidence type="ECO:0008006" key="4">
    <source>
        <dbReference type="Google" id="ProtNLM"/>
    </source>
</evidence>
<gene>
    <name evidence="2" type="ORF">GCM10009855_04520</name>
</gene>
<name>A0ABP5U3B1_9ACTN</name>
<feature type="compositionally biased region" description="Low complexity" evidence="1">
    <location>
        <begin position="94"/>
        <end position="106"/>
    </location>
</feature>
<reference evidence="3" key="1">
    <citation type="journal article" date="2019" name="Int. J. Syst. Evol. Microbiol.">
        <title>The Global Catalogue of Microorganisms (GCM) 10K type strain sequencing project: providing services to taxonomists for standard genome sequencing and annotation.</title>
        <authorList>
            <consortium name="The Broad Institute Genomics Platform"/>
            <consortium name="The Broad Institute Genome Sequencing Center for Infectious Disease"/>
            <person name="Wu L."/>
            <person name="Ma J."/>
        </authorList>
    </citation>
    <scope>NUCLEOTIDE SEQUENCE [LARGE SCALE GENOMIC DNA]</scope>
    <source>
        <strain evidence="3">JCM 16227</strain>
    </source>
</reference>
<dbReference type="Proteomes" id="UP001501170">
    <property type="component" value="Unassembled WGS sequence"/>
</dbReference>
<keyword evidence="3" id="KW-1185">Reference proteome</keyword>
<proteinExistence type="predicted"/>
<dbReference type="EMBL" id="BAAARB010000002">
    <property type="protein sequence ID" value="GAA2368327.1"/>
    <property type="molecule type" value="Genomic_DNA"/>
</dbReference>